<protein>
    <submittedName>
        <fullName evidence="2">Uncharacterized protein</fullName>
    </submittedName>
</protein>
<gene>
    <name evidence="2" type="ORF">ENS59_09405</name>
</gene>
<evidence type="ECO:0000313" key="2">
    <source>
        <dbReference type="EMBL" id="HFH29709.1"/>
    </source>
</evidence>
<sequence>MKLPHTARFLFILVLSCTISVAGFTQTVPGSTGQDLLQDPSWLVGATLQSIITQFGSPLAVYAVRGQEPWQDDVVFSYDGIDLYWYQNRVWQVAVPQGYGIKKGDPKETVLSVLGEPLIQQNSSLVFRLPSRGWPLRLRVQLSETNAVSGLFVYRPDY</sequence>
<organism evidence="2">
    <name type="scientific">Gracilinema caldarium</name>
    <dbReference type="NCBI Taxonomy" id="215591"/>
    <lineage>
        <taxon>Bacteria</taxon>
        <taxon>Pseudomonadati</taxon>
        <taxon>Spirochaetota</taxon>
        <taxon>Spirochaetia</taxon>
        <taxon>Spirochaetales</taxon>
        <taxon>Breznakiellaceae</taxon>
        <taxon>Gracilinema</taxon>
    </lineage>
</organism>
<accession>A0A7C3EL55</accession>
<comment type="caution">
    <text evidence="2">The sequence shown here is derived from an EMBL/GenBank/DDBJ whole genome shotgun (WGS) entry which is preliminary data.</text>
</comment>
<feature type="chain" id="PRO_5028272328" evidence="1">
    <location>
        <begin position="23"/>
        <end position="158"/>
    </location>
</feature>
<evidence type="ECO:0000256" key="1">
    <source>
        <dbReference type="SAM" id="SignalP"/>
    </source>
</evidence>
<reference evidence="2" key="1">
    <citation type="journal article" date="2020" name="mSystems">
        <title>Genome- and Community-Level Interaction Insights into Carbon Utilization and Element Cycling Functions of Hydrothermarchaeota in Hydrothermal Sediment.</title>
        <authorList>
            <person name="Zhou Z."/>
            <person name="Liu Y."/>
            <person name="Xu W."/>
            <person name="Pan J."/>
            <person name="Luo Z.H."/>
            <person name="Li M."/>
        </authorList>
    </citation>
    <scope>NUCLEOTIDE SEQUENCE [LARGE SCALE GENOMIC DNA]</scope>
    <source>
        <strain evidence="2">SpSt-503</strain>
    </source>
</reference>
<name>A0A7C3EL55_9SPIR</name>
<feature type="signal peptide" evidence="1">
    <location>
        <begin position="1"/>
        <end position="22"/>
    </location>
</feature>
<proteinExistence type="predicted"/>
<keyword evidence="1" id="KW-0732">Signal</keyword>
<dbReference type="AlphaFoldDB" id="A0A7C3EL55"/>
<dbReference type="EMBL" id="DSVL01000286">
    <property type="protein sequence ID" value="HFH29709.1"/>
    <property type="molecule type" value="Genomic_DNA"/>
</dbReference>